<feature type="binding site" evidence="11">
    <location>
        <position position="151"/>
    </location>
    <ligand>
        <name>a divalent metal cation</name>
        <dbReference type="ChEBI" id="CHEBI:60240"/>
    </ligand>
</feature>
<evidence type="ECO:0000256" key="3">
    <source>
        <dbReference type="ARBA" id="ARBA00010644"/>
    </source>
</evidence>
<dbReference type="Pfam" id="PF01218">
    <property type="entry name" value="Coprogen_oxidas"/>
    <property type="match status" value="1"/>
</dbReference>
<dbReference type="GO" id="GO:0004109">
    <property type="term" value="F:coproporphyrinogen oxidase activity"/>
    <property type="evidence" value="ECO:0007669"/>
    <property type="project" value="UniProtKB-UniRule"/>
</dbReference>
<accession>A0A9X2D1K2</accession>
<keyword evidence="8 11" id="KW-0627">Porphyrin biosynthesis</keyword>
<evidence type="ECO:0000256" key="9">
    <source>
        <dbReference type="ARBA" id="ARBA00049102"/>
    </source>
</evidence>
<dbReference type="InterPro" id="IPR018375">
    <property type="entry name" value="Coprogen_oxidase_CS"/>
</dbReference>
<comment type="catalytic activity">
    <reaction evidence="9 11">
        <text>coproporphyrinogen III + O2 + 2 H(+) = protoporphyrinogen IX + 2 CO2 + 2 H2O</text>
        <dbReference type="Rhea" id="RHEA:18257"/>
        <dbReference type="ChEBI" id="CHEBI:15377"/>
        <dbReference type="ChEBI" id="CHEBI:15378"/>
        <dbReference type="ChEBI" id="CHEBI:15379"/>
        <dbReference type="ChEBI" id="CHEBI:16526"/>
        <dbReference type="ChEBI" id="CHEBI:57307"/>
        <dbReference type="ChEBI" id="CHEBI:57309"/>
        <dbReference type="EC" id="1.3.3.3"/>
    </reaction>
</comment>
<dbReference type="PIRSF" id="PIRSF000166">
    <property type="entry name" value="Coproporphyri_ox"/>
    <property type="match status" value="1"/>
</dbReference>
<feature type="binding site" evidence="11">
    <location>
        <begin position="114"/>
        <end position="116"/>
    </location>
    <ligand>
        <name>substrate</name>
    </ligand>
</feature>
<feature type="region of interest" description="Important for dimerization" evidence="11">
    <location>
        <begin position="246"/>
        <end position="281"/>
    </location>
</feature>
<dbReference type="InterPro" id="IPR036406">
    <property type="entry name" value="Coprogen_oxidase_aer_sf"/>
</dbReference>
<feature type="binding site" evidence="11">
    <location>
        <position position="98"/>
    </location>
    <ligand>
        <name>substrate</name>
    </ligand>
</feature>
<dbReference type="Proteomes" id="UP001139721">
    <property type="component" value="Unassembled WGS sequence"/>
</dbReference>
<keyword evidence="11" id="KW-0479">Metal-binding</keyword>
<reference evidence="12" key="1">
    <citation type="submission" date="2021-11" db="EMBL/GenBank/DDBJ databases">
        <title>Legionella maioricencis sp. nov., a new species isolated from hot water samples in Mallorca.</title>
        <authorList>
            <person name="Crespi S."/>
            <person name="Drasar V."/>
            <person name="Salva-Serra F."/>
            <person name="Jaen-Luchoro D."/>
            <person name="Pineiro-Iglesias B."/>
            <person name="Aliaga F."/>
            <person name="Fernandez-Juarez V."/>
            <person name="Coll G."/>
            <person name="Moore E.R.B."/>
            <person name="Bennasar-Figueras A."/>
        </authorList>
    </citation>
    <scope>NUCLEOTIDE SEQUENCE</scope>
    <source>
        <strain evidence="12">HCPI-6</strain>
    </source>
</reference>
<sequence length="306" mass="35291">MKKEDIPLAISEIKNYLLSLQHAICESLAAEDGQADFALHPWEKDLFGSGITRVISNGRVFEKGGVNFSHVYGDSLPAAATQTRPHLAGSKFQALGVSLVIHPKNPYVPTSHANVRFFIAEPEQGNPVWWFGGGFDLTPYYGFEEDCIHWHQVAKNACTPLGEDAYPIYKKWCDDYFFLKHRNEPRGIGGLFFDDLNQHDYETCFAFMRHVGNGYIQAYRPIVARRKNTPYGDKEREFQFYRRGRYVEFNLIYDRGTLFGLQTNGRAEAILMSLPPTVNWIYNWKPEKDSPEEQLYKNFLITKNWI</sequence>
<keyword evidence="5 11" id="KW-0963">Cytoplasm</keyword>
<dbReference type="PANTHER" id="PTHR10755">
    <property type="entry name" value="COPROPORPHYRINOGEN III OXIDASE, MITOCHONDRIAL"/>
    <property type="match status" value="1"/>
</dbReference>
<keyword evidence="6 11" id="KW-0560">Oxidoreductase</keyword>
<comment type="caution">
    <text evidence="11">Lacks conserved residue(s) required for the propagation of feature annotation.</text>
</comment>
<dbReference type="SUPFAM" id="SSF102886">
    <property type="entry name" value="Coproporphyrinogen III oxidase"/>
    <property type="match status" value="1"/>
</dbReference>
<dbReference type="HAMAP" id="MF_00333">
    <property type="entry name" value="Coprogen_oxidas"/>
    <property type="match status" value="1"/>
</dbReference>
<feature type="binding site" evidence="11">
    <location>
        <position position="112"/>
    </location>
    <ligand>
        <name>a divalent metal cation</name>
        <dbReference type="ChEBI" id="CHEBI:60240"/>
    </ligand>
</feature>
<comment type="pathway">
    <text evidence="2 11">Porphyrin-containing compound metabolism; protoporphyrin-IX biosynthesis; protoporphyrinogen-IX from coproporphyrinogen-III (O2 route): step 1/1.</text>
</comment>
<dbReference type="GO" id="GO:0046872">
    <property type="term" value="F:metal ion binding"/>
    <property type="evidence" value="ECO:0007669"/>
    <property type="project" value="UniProtKB-KW"/>
</dbReference>
<dbReference type="PRINTS" id="PR00073">
    <property type="entry name" value="COPRGNOXDASE"/>
</dbReference>
<dbReference type="GO" id="GO:0042803">
    <property type="term" value="F:protein homodimerization activity"/>
    <property type="evidence" value="ECO:0007669"/>
    <property type="project" value="UniProtKB-UniRule"/>
</dbReference>
<dbReference type="PROSITE" id="PS01021">
    <property type="entry name" value="COPROGEN_OXIDASE"/>
    <property type="match status" value="1"/>
</dbReference>
<dbReference type="InterPro" id="IPR001260">
    <property type="entry name" value="Coprogen_oxidase_aer"/>
</dbReference>
<evidence type="ECO:0000256" key="4">
    <source>
        <dbReference type="ARBA" id="ARBA00011738"/>
    </source>
</evidence>
<evidence type="ECO:0000256" key="11">
    <source>
        <dbReference type="HAMAP-Rule" id="MF_00333"/>
    </source>
</evidence>
<protein>
    <recommendedName>
        <fullName evidence="11">Oxygen-dependent coproporphyrinogen-III oxidase</fullName>
        <shortName evidence="11">CPO</shortName>
        <shortName evidence="11">Coprogen oxidase</shortName>
        <shortName evidence="11">Coproporphyrinogenase</shortName>
        <ecNumber evidence="11">1.3.3.3</ecNumber>
    </recommendedName>
</protein>
<dbReference type="Gene3D" id="3.40.1500.10">
    <property type="entry name" value="Coproporphyrinogen III oxidase, aerobic"/>
    <property type="match status" value="1"/>
</dbReference>
<comment type="subcellular location">
    <subcellularLocation>
        <location evidence="1 11">Cytoplasm</location>
    </subcellularLocation>
</comment>
<evidence type="ECO:0000313" key="13">
    <source>
        <dbReference type="Proteomes" id="UP001139721"/>
    </source>
</evidence>
<dbReference type="GO" id="GO:0005737">
    <property type="term" value="C:cytoplasm"/>
    <property type="evidence" value="ECO:0007669"/>
    <property type="project" value="UniProtKB-SubCell"/>
</dbReference>
<keyword evidence="7 11" id="KW-0350">Heme biosynthesis</keyword>
<evidence type="ECO:0000256" key="2">
    <source>
        <dbReference type="ARBA" id="ARBA00005168"/>
    </source>
</evidence>
<comment type="cofactor">
    <cofactor evidence="11">
        <name>a divalent metal cation</name>
        <dbReference type="ChEBI" id="CHEBI:60240"/>
    </cofactor>
</comment>
<dbReference type="GO" id="GO:0006782">
    <property type="term" value="P:protoporphyrinogen IX biosynthetic process"/>
    <property type="evidence" value="ECO:0007669"/>
    <property type="project" value="UniProtKB-UniRule"/>
</dbReference>
<evidence type="ECO:0000256" key="5">
    <source>
        <dbReference type="ARBA" id="ARBA00022490"/>
    </source>
</evidence>
<organism evidence="12 13">
    <name type="scientific">Legionella maioricensis</name>
    <dbReference type="NCBI Taxonomy" id="2896528"/>
    <lineage>
        <taxon>Bacteria</taxon>
        <taxon>Pseudomonadati</taxon>
        <taxon>Pseudomonadota</taxon>
        <taxon>Gammaproteobacteria</taxon>
        <taxon>Legionellales</taxon>
        <taxon>Legionellaceae</taxon>
        <taxon>Legionella</taxon>
    </lineage>
</organism>
<feature type="active site" description="Proton donor" evidence="11">
    <location>
        <position position="112"/>
    </location>
</feature>
<proteinExistence type="inferred from homology"/>
<comment type="subunit">
    <text evidence="4 11">Homodimer.</text>
</comment>
<evidence type="ECO:0000256" key="1">
    <source>
        <dbReference type="ARBA" id="ARBA00004496"/>
    </source>
</evidence>
<dbReference type="EMBL" id="JAJKBJ010000010">
    <property type="protein sequence ID" value="MCL9684405.1"/>
    <property type="molecule type" value="Genomic_DNA"/>
</dbReference>
<comment type="function">
    <text evidence="10 11">Involved in the heme biosynthesis. Catalyzes the aerobic oxidative decarboxylation of propionate groups of rings A and B of coproporphyrinogen-III to yield the vinyl groups in protoporphyrinogen-IX.</text>
</comment>
<feature type="site" description="Important for dimerization" evidence="11">
    <location>
        <position position="181"/>
    </location>
</feature>
<feature type="binding site" evidence="11">
    <location>
        <position position="102"/>
    </location>
    <ligand>
        <name>a divalent metal cation</name>
        <dbReference type="ChEBI" id="CHEBI:60240"/>
    </ligand>
</feature>
<comment type="similarity">
    <text evidence="3 11">Belongs to the aerobic coproporphyrinogen-III oxidase family.</text>
</comment>
<evidence type="ECO:0000256" key="8">
    <source>
        <dbReference type="ARBA" id="ARBA00023244"/>
    </source>
</evidence>
<keyword evidence="13" id="KW-1185">Reference proteome</keyword>
<evidence type="ECO:0000313" key="12">
    <source>
        <dbReference type="EMBL" id="MCL9684405.1"/>
    </source>
</evidence>
<evidence type="ECO:0000256" key="6">
    <source>
        <dbReference type="ARBA" id="ARBA00023002"/>
    </source>
</evidence>
<name>A0A9X2D1K2_9GAMM</name>
<comment type="caution">
    <text evidence="12">The sequence shown here is derived from an EMBL/GenBank/DDBJ whole genome shotgun (WGS) entry which is preliminary data.</text>
</comment>
<dbReference type="NCBIfam" id="NF003727">
    <property type="entry name" value="PRK05330.1"/>
    <property type="match status" value="1"/>
</dbReference>
<evidence type="ECO:0000256" key="10">
    <source>
        <dbReference type="ARBA" id="ARBA00059657"/>
    </source>
</evidence>
<gene>
    <name evidence="11 12" type="primary">hemF</name>
    <name evidence="12" type="ORF">LOX96_09895</name>
</gene>
<dbReference type="RefSeq" id="WP_250421744.1">
    <property type="nucleotide sequence ID" value="NZ_JAJKBJ010000010.1"/>
</dbReference>
<dbReference type="AlphaFoldDB" id="A0A9X2D1K2"/>
<evidence type="ECO:0000256" key="7">
    <source>
        <dbReference type="ARBA" id="ARBA00023133"/>
    </source>
</evidence>
<dbReference type="FunFam" id="3.40.1500.10:FF:000001">
    <property type="entry name" value="Oxygen-dependent coproporphyrinogen-III oxidase"/>
    <property type="match status" value="1"/>
</dbReference>
<dbReference type="EC" id="1.3.3.3" evidence="11"/>
<dbReference type="PANTHER" id="PTHR10755:SF0">
    <property type="entry name" value="OXYGEN-DEPENDENT COPROPORPHYRINOGEN-III OXIDASE, MITOCHONDRIAL"/>
    <property type="match status" value="1"/>
</dbReference>
<feature type="binding site" evidence="11">
    <location>
        <position position="181"/>
    </location>
    <ligand>
        <name>a divalent metal cation</name>
        <dbReference type="ChEBI" id="CHEBI:60240"/>
    </ligand>
</feature>